<dbReference type="InterPro" id="IPR032710">
    <property type="entry name" value="NTF2-like_dom_sf"/>
</dbReference>
<organism evidence="1">
    <name type="scientific">Capitella teleta</name>
    <name type="common">Polychaete worm</name>
    <dbReference type="NCBI Taxonomy" id="283909"/>
    <lineage>
        <taxon>Eukaryota</taxon>
        <taxon>Metazoa</taxon>
        <taxon>Spiralia</taxon>
        <taxon>Lophotrochozoa</taxon>
        <taxon>Annelida</taxon>
        <taxon>Polychaeta</taxon>
        <taxon>Sedentaria</taxon>
        <taxon>Scolecida</taxon>
        <taxon>Capitellidae</taxon>
        <taxon>Capitella</taxon>
    </lineage>
</organism>
<proteinExistence type="predicted"/>
<evidence type="ECO:0008006" key="4">
    <source>
        <dbReference type="Google" id="ProtNLM"/>
    </source>
</evidence>
<dbReference type="AlphaFoldDB" id="R7TMZ2"/>
<reference evidence="1 3" key="2">
    <citation type="journal article" date="2013" name="Nature">
        <title>Insights into bilaterian evolution from three spiralian genomes.</title>
        <authorList>
            <person name="Simakov O."/>
            <person name="Marletaz F."/>
            <person name="Cho S.J."/>
            <person name="Edsinger-Gonzales E."/>
            <person name="Havlak P."/>
            <person name="Hellsten U."/>
            <person name="Kuo D.H."/>
            <person name="Larsson T."/>
            <person name="Lv J."/>
            <person name="Arendt D."/>
            <person name="Savage R."/>
            <person name="Osoegawa K."/>
            <person name="de Jong P."/>
            <person name="Grimwood J."/>
            <person name="Chapman J.A."/>
            <person name="Shapiro H."/>
            <person name="Aerts A."/>
            <person name="Otillar R.P."/>
            <person name="Terry A.Y."/>
            <person name="Boore J.L."/>
            <person name="Grigoriev I.V."/>
            <person name="Lindberg D.R."/>
            <person name="Seaver E.C."/>
            <person name="Weisblat D.A."/>
            <person name="Putnam N.H."/>
            <person name="Rokhsar D.S."/>
        </authorList>
    </citation>
    <scope>NUCLEOTIDE SEQUENCE</scope>
    <source>
        <strain evidence="1 3">I ESC-2004</strain>
    </source>
</reference>
<name>R7TMZ2_CAPTE</name>
<keyword evidence="3" id="KW-1185">Reference proteome</keyword>
<reference evidence="2" key="3">
    <citation type="submission" date="2015-06" db="UniProtKB">
        <authorList>
            <consortium name="EnsemblMetazoa"/>
        </authorList>
    </citation>
    <scope>IDENTIFICATION</scope>
</reference>
<accession>R7TMZ2</accession>
<protein>
    <recommendedName>
        <fullName evidence="4">Pathogen-related protein</fullName>
    </recommendedName>
</protein>
<gene>
    <name evidence="1" type="ORF">CAPTEDRAFT_165269</name>
</gene>
<dbReference type="Proteomes" id="UP000014760">
    <property type="component" value="Unassembled WGS sequence"/>
</dbReference>
<dbReference type="EMBL" id="KB309945">
    <property type="protein sequence ID" value="ELT92921.1"/>
    <property type="molecule type" value="Genomic_DNA"/>
</dbReference>
<evidence type="ECO:0000313" key="1">
    <source>
        <dbReference type="EMBL" id="ELT92921.1"/>
    </source>
</evidence>
<evidence type="ECO:0000313" key="2">
    <source>
        <dbReference type="EnsemblMetazoa" id="CapteP165269"/>
    </source>
</evidence>
<dbReference type="OMA" id="KAFKRMM"/>
<dbReference type="OrthoDB" id="65445at2759"/>
<dbReference type="InterPro" id="IPR053218">
    <property type="entry name" value="Pathogen-related_defense"/>
</dbReference>
<dbReference type="SUPFAM" id="SSF54427">
    <property type="entry name" value="NTF2-like"/>
    <property type="match status" value="1"/>
</dbReference>
<sequence>MADIVAQFPPEDVPVRSYMDDPDIKWRLGKPNYDLVNAKFLRERKKNHPVGSLHRTVENIFKTFEMEAGHKMDAKQWKSVVPDGSFRFRCNNGKWYHAEDLIAVGNYNVFLMQCPYYSAKTSTFEESHVWFKSCFSDGFAWELLDVHADLPTVTVEWRHWSHFNGRYQDQEPTGELLEFVGSAILQVDEELRVKEIQFYYDPTPIMMALTGGKVVCPEAHKQL</sequence>
<dbReference type="EMBL" id="AMQN01013082">
    <property type="status" value="NOT_ANNOTATED_CDS"/>
    <property type="molecule type" value="Genomic_DNA"/>
</dbReference>
<reference evidence="3" key="1">
    <citation type="submission" date="2012-12" db="EMBL/GenBank/DDBJ databases">
        <authorList>
            <person name="Hellsten U."/>
            <person name="Grimwood J."/>
            <person name="Chapman J.A."/>
            <person name="Shapiro H."/>
            <person name="Aerts A."/>
            <person name="Otillar R.P."/>
            <person name="Terry A.Y."/>
            <person name="Boore J.L."/>
            <person name="Simakov O."/>
            <person name="Marletaz F."/>
            <person name="Cho S.-J."/>
            <person name="Edsinger-Gonzales E."/>
            <person name="Havlak P."/>
            <person name="Kuo D.-H."/>
            <person name="Larsson T."/>
            <person name="Lv J."/>
            <person name="Arendt D."/>
            <person name="Savage R."/>
            <person name="Osoegawa K."/>
            <person name="de Jong P."/>
            <person name="Lindberg D.R."/>
            <person name="Seaver E.C."/>
            <person name="Weisblat D.A."/>
            <person name="Putnam N.H."/>
            <person name="Grigoriev I.V."/>
            <person name="Rokhsar D.S."/>
        </authorList>
    </citation>
    <scope>NUCLEOTIDE SEQUENCE</scope>
    <source>
        <strain evidence="3">I ESC-2004</strain>
    </source>
</reference>
<dbReference type="Gene3D" id="3.10.450.50">
    <property type="match status" value="1"/>
</dbReference>
<dbReference type="HOGENOM" id="CLU_066755_0_0_1"/>
<dbReference type="PANTHER" id="PTHR31723">
    <property type="entry name" value="PATHOGENESIS-RELATED FAMILY PROTEIN"/>
    <property type="match status" value="1"/>
</dbReference>
<evidence type="ECO:0000313" key="3">
    <source>
        <dbReference type="Proteomes" id="UP000014760"/>
    </source>
</evidence>
<dbReference type="EnsemblMetazoa" id="CapteT165269">
    <property type="protein sequence ID" value="CapteP165269"/>
    <property type="gene ID" value="CapteG165269"/>
</dbReference>
<dbReference type="PANTHER" id="PTHR31723:SF10">
    <property type="entry name" value="PATHOGEN-RELATED PROTEIN"/>
    <property type="match status" value="1"/>
</dbReference>